<comment type="caution">
    <text evidence="2">The sequence shown here is derived from an EMBL/GenBank/DDBJ whole genome shotgun (WGS) entry which is preliminary data.</text>
</comment>
<reference evidence="2" key="1">
    <citation type="journal article" date="2015" name="Nature">
        <title>Complex archaea that bridge the gap between prokaryotes and eukaryotes.</title>
        <authorList>
            <person name="Spang A."/>
            <person name="Saw J.H."/>
            <person name="Jorgensen S.L."/>
            <person name="Zaremba-Niedzwiedzka K."/>
            <person name="Martijn J."/>
            <person name="Lind A.E."/>
            <person name="van Eijk R."/>
            <person name="Schleper C."/>
            <person name="Guy L."/>
            <person name="Ettema T.J."/>
        </authorList>
    </citation>
    <scope>NUCLEOTIDE SEQUENCE</scope>
</reference>
<evidence type="ECO:0000313" key="2">
    <source>
        <dbReference type="EMBL" id="KKL82052.1"/>
    </source>
</evidence>
<dbReference type="AlphaFoldDB" id="A0A0F9I3S9"/>
<dbReference type="InterPro" id="IPR002502">
    <property type="entry name" value="Amidase_domain"/>
</dbReference>
<dbReference type="Gene3D" id="3.40.80.10">
    <property type="entry name" value="Peptidoglycan recognition protein-like"/>
    <property type="match status" value="1"/>
</dbReference>
<name>A0A0F9I3S9_9ZZZZ</name>
<accession>A0A0F9I3S9</accession>
<sequence>MSVGACVLILMETDPASPPGPVALSAMEARRVSVELDIVRHTGGVPLQFIKWANVVVHDMAADGDRGAAGCHFLVDSDGTIRPTELWRRQREGDHIRVPGYNFNANSIGVRLMVDSARSRPPGRQMDALVRLLRAIQVACAIPRDHVYLHSDLARPGCPGKRFAGTSFRRRLISPTR</sequence>
<evidence type="ECO:0000259" key="1">
    <source>
        <dbReference type="Pfam" id="PF01510"/>
    </source>
</evidence>
<proteinExistence type="predicted"/>
<dbReference type="EMBL" id="LAZR01022382">
    <property type="protein sequence ID" value="KKL82052.1"/>
    <property type="molecule type" value="Genomic_DNA"/>
</dbReference>
<dbReference type="GO" id="GO:0008745">
    <property type="term" value="F:N-acetylmuramoyl-L-alanine amidase activity"/>
    <property type="evidence" value="ECO:0007669"/>
    <property type="project" value="InterPro"/>
</dbReference>
<organism evidence="2">
    <name type="scientific">marine sediment metagenome</name>
    <dbReference type="NCBI Taxonomy" id="412755"/>
    <lineage>
        <taxon>unclassified sequences</taxon>
        <taxon>metagenomes</taxon>
        <taxon>ecological metagenomes</taxon>
    </lineage>
</organism>
<dbReference type="SUPFAM" id="SSF55846">
    <property type="entry name" value="N-acetylmuramoyl-L-alanine amidase-like"/>
    <property type="match status" value="1"/>
</dbReference>
<dbReference type="CDD" id="cd06583">
    <property type="entry name" value="PGRP"/>
    <property type="match status" value="1"/>
</dbReference>
<feature type="domain" description="N-acetylmuramoyl-L-alanine amidase" evidence="1">
    <location>
        <begin position="55"/>
        <end position="161"/>
    </location>
</feature>
<dbReference type="InterPro" id="IPR036505">
    <property type="entry name" value="Amidase/PGRP_sf"/>
</dbReference>
<protein>
    <recommendedName>
        <fullName evidence="1">N-acetylmuramoyl-L-alanine amidase domain-containing protein</fullName>
    </recommendedName>
</protein>
<gene>
    <name evidence="2" type="ORF">LCGC14_1988610</name>
</gene>
<dbReference type="GO" id="GO:0009253">
    <property type="term" value="P:peptidoglycan catabolic process"/>
    <property type="evidence" value="ECO:0007669"/>
    <property type="project" value="InterPro"/>
</dbReference>
<dbReference type="Pfam" id="PF01510">
    <property type="entry name" value="Amidase_2"/>
    <property type="match status" value="1"/>
</dbReference>